<reference evidence="1" key="1">
    <citation type="journal article" date="2015" name="Nature">
        <title>Complex archaea that bridge the gap between prokaryotes and eukaryotes.</title>
        <authorList>
            <person name="Spang A."/>
            <person name="Saw J.H."/>
            <person name="Jorgensen S.L."/>
            <person name="Zaremba-Niedzwiedzka K."/>
            <person name="Martijn J."/>
            <person name="Lind A.E."/>
            <person name="van Eijk R."/>
            <person name="Schleper C."/>
            <person name="Guy L."/>
            <person name="Ettema T.J."/>
        </authorList>
    </citation>
    <scope>NUCLEOTIDE SEQUENCE</scope>
</reference>
<protein>
    <submittedName>
        <fullName evidence="1">Uncharacterized protein</fullName>
    </submittedName>
</protein>
<sequence>FEYHILQEKEKQESELTVATIKTCRKVLANLLGLDLMQDDDEDVYMPLIMMVARREVIESILEKFEKDKLTSEALDDDNFEQLSNAMANDELGDMEPIMPDLEKIEKADLERKMRAVGIKFVDKLPDVSHITLNKKKEKPKASIKFKDND</sequence>
<proteinExistence type="predicted"/>
<dbReference type="AlphaFoldDB" id="A0A0F9BJE8"/>
<feature type="non-terminal residue" evidence="1">
    <location>
        <position position="1"/>
    </location>
</feature>
<accession>A0A0F9BJE8</accession>
<organism evidence="1">
    <name type="scientific">marine sediment metagenome</name>
    <dbReference type="NCBI Taxonomy" id="412755"/>
    <lineage>
        <taxon>unclassified sequences</taxon>
        <taxon>metagenomes</taxon>
        <taxon>ecological metagenomes</taxon>
    </lineage>
</organism>
<dbReference type="EMBL" id="LAZR01037508">
    <property type="protein sequence ID" value="KKL22019.1"/>
    <property type="molecule type" value="Genomic_DNA"/>
</dbReference>
<evidence type="ECO:0000313" key="1">
    <source>
        <dbReference type="EMBL" id="KKL22019.1"/>
    </source>
</evidence>
<comment type="caution">
    <text evidence="1">The sequence shown here is derived from an EMBL/GenBank/DDBJ whole genome shotgun (WGS) entry which is preliminary data.</text>
</comment>
<gene>
    <name evidence="1" type="ORF">LCGC14_2439640</name>
</gene>
<name>A0A0F9BJE8_9ZZZZ</name>